<reference evidence="1" key="1">
    <citation type="submission" date="2023-04" db="EMBL/GenBank/DDBJ databases">
        <authorList>
            <person name="Vijverberg K."/>
            <person name="Xiong W."/>
            <person name="Schranz E."/>
        </authorList>
    </citation>
    <scope>NUCLEOTIDE SEQUENCE</scope>
</reference>
<protein>
    <submittedName>
        <fullName evidence="1">Uncharacterized protein</fullName>
    </submittedName>
</protein>
<sequence>MSDKVKKDEISLYHSVFASKTEEEIWNIGSGHVLHQGFTYHFKSNTILDWVPTYYIIYHVNRNGVVEDIYGINPVHVKKFLGNYLKIENYQKSTAFSKIKARVMKMTWKSDVVALNNLRIKYMANLMKSEYNKHKSMLEKDAKAYKRLDPLQILARMNEVKEIREKHKCGRRRF</sequence>
<accession>A0AA35Z6G6</accession>
<name>A0AA35Z6G6_LACSI</name>
<dbReference type="Proteomes" id="UP001177003">
    <property type="component" value="Chromosome 5"/>
</dbReference>
<organism evidence="1 2">
    <name type="scientific">Lactuca saligna</name>
    <name type="common">Willowleaf lettuce</name>
    <dbReference type="NCBI Taxonomy" id="75948"/>
    <lineage>
        <taxon>Eukaryota</taxon>
        <taxon>Viridiplantae</taxon>
        <taxon>Streptophyta</taxon>
        <taxon>Embryophyta</taxon>
        <taxon>Tracheophyta</taxon>
        <taxon>Spermatophyta</taxon>
        <taxon>Magnoliopsida</taxon>
        <taxon>eudicotyledons</taxon>
        <taxon>Gunneridae</taxon>
        <taxon>Pentapetalae</taxon>
        <taxon>asterids</taxon>
        <taxon>campanulids</taxon>
        <taxon>Asterales</taxon>
        <taxon>Asteraceae</taxon>
        <taxon>Cichorioideae</taxon>
        <taxon>Cichorieae</taxon>
        <taxon>Lactucinae</taxon>
        <taxon>Lactuca</taxon>
    </lineage>
</organism>
<dbReference type="AlphaFoldDB" id="A0AA35Z6G6"/>
<keyword evidence="2" id="KW-1185">Reference proteome</keyword>
<dbReference type="EMBL" id="OX465081">
    <property type="protein sequence ID" value="CAI9286823.1"/>
    <property type="molecule type" value="Genomic_DNA"/>
</dbReference>
<gene>
    <name evidence="1" type="ORF">LSALG_LOCUS26221</name>
</gene>
<evidence type="ECO:0000313" key="2">
    <source>
        <dbReference type="Proteomes" id="UP001177003"/>
    </source>
</evidence>
<evidence type="ECO:0000313" key="1">
    <source>
        <dbReference type="EMBL" id="CAI9286823.1"/>
    </source>
</evidence>
<proteinExistence type="predicted"/>